<evidence type="ECO:0000256" key="2">
    <source>
        <dbReference type="ARBA" id="ARBA00013091"/>
    </source>
</evidence>
<comment type="subcellular location">
    <subcellularLocation>
        <location evidence="1">Secreted</location>
    </subcellularLocation>
</comment>
<sequence length="324" mass="35322">MIKSSALAAIWAGSLATAAPGKPEGFERQPWRRLATAGCGKTHHAGYNNDTATHSIISGGLNRTYGVNVPNDYNNDPNKARALIIDYHGSGGNGWQQYDNSQYYNYPAGAEYIAVYPGHWQGPNYAPPGVSDLNFTTDLLDHIQEQYCVNTSLVYASGKSNGAGFVDTLACSDHGDRFAAFAMASAALYTDTSRDSCTKKRAILESHGDKDTTIPYHPTEPGRGGPLPDITQWVSWWGYRDCGSGAKAQYSGDLGGYNTTIYTCGNLNQVVNHYQIFDLGHCWPSSTGKNFDGSRSYCNDKSVDFTPVVLSFFSKWTIENSPKN</sequence>
<evidence type="ECO:0000256" key="3">
    <source>
        <dbReference type="ARBA" id="ARBA00022525"/>
    </source>
</evidence>
<feature type="chain" id="PRO_5046778439" description="feruloyl esterase" evidence="10">
    <location>
        <begin position="22"/>
        <end position="324"/>
    </location>
</feature>
<keyword evidence="5 10" id="KW-0732">Signal</keyword>
<dbReference type="Gene3D" id="3.40.50.1820">
    <property type="entry name" value="alpha/beta hydrolase"/>
    <property type="match status" value="1"/>
</dbReference>
<gene>
    <name evidence="11" type="ORF">PRZ48_004481</name>
</gene>
<accession>A0ABR0EPM5</accession>
<keyword evidence="7" id="KW-0119">Carbohydrate metabolism</keyword>
<dbReference type="EMBL" id="JAXOVC010000003">
    <property type="protein sequence ID" value="KAK4503566.1"/>
    <property type="molecule type" value="Genomic_DNA"/>
</dbReference>
<comment type="caution">
    <text evidence="11">The sequence shown here is derived from an EMBL/GenBank/DDBJ whole genome shotgun (WGS) entry which is preliminary data.</text>
</comment>
<dbReference type="InterPro" id="IPR043595">
    <property type="entry name" value="FaeB/C/D"/>
</dbReference>
<keyword evidence="6" id="KW-0378">Hydrolase</keyword>
<evidence type="ECO:0000313" key="11">
    <source>
        <dbReference type="EMBL" id="KAK4503566.1"/>
    </source>
</evidence>
<dbReference type="Proteomes" id="UP001305779">
    <property type="component" value="Unassembled WGS sequence"/>
</dbReference>
<reference evidence="11 12" key="1">
    <citation type="journal article" date="2023" name="G3 (Bethesda)">
        <title>A chromosome-level genome assembly of Zasmidium syzygii isolated from banana leaves.</title>
        <authorList>
            <person name="van Westerhoven A.C."/>
            <person name="Mehrabi R."/>
            <person name="Talebi R."/>
            <person name="Steentjes M.B.F."/>
            <person name="Corcolon B."/>
            <person name="Chong P.A."/>
            <person name="Kema G.H.J."/>
            <person name="Seidl M.F."/>
        </authorList>
    </citation>
    <scope>NUCLEOTIDE SEQUENCE [LARGE SCALE GENOMIC DNA]</scope>
    <source>
        <strain evidence="11 12">P124</strain>
    </source>
</reference>
<keyword evidence="3" id="KW-0964">Secreted</keyword>
<feature type="signal peptide" evidence="10">
    <location>
        <begin position="1"/>
        <end position="21"/>
    </location>
</feature>
<evidence type="ECO:0000256" key="7">
    <source>
        <dbReference type="ARBA" id="ARBA00023277"/>
    </source>
</evidence>
<dbReference type="PANTHER" id="PTHR38050:SF2">
    <property type="entry name" value="FERULOYL ESTERASE C-RELATED"/>
    <property type="match status" value="1"/>
</dbReference>
<evidence type="ECO:0000256" key="8">
    <source>
        <dbReference type="ARBA" id="ARBA00023326"/>
    </source>
</evidence>
<evidence type="ECO:0000256" key="6">
    <source>
        <dbReference type="ARBA" id="ARBA00022801"/>
    </source>
</evidence>
<name>A0ABR0EPM5_ZASCE</name>
<evidence type="ECO:0000256" key="4">
    <source>
        <dbReference type="ARBA" id="ARBA00022651"/>
    </source>
</evidence>
<keyword evidence="4" id="KW-0858">Xylan degradation</keyword>
<keyword evidence="12" id="KW-1185">Reference proteome</keyword>
<dbReference type="InterPro" id="IPR029058">
    <property type="entry name" value="AB_hydrolase_fold"/>
</dbReference>
<protein>
    <recommendedName>
        <fullName evidence="2">feruloyl esterase</fullName>
        <ecNumber evidence="2">3.1.1.73</ecNumber>
    </recommendedName>
</protein>
<evidence type="ECO:0000256" key="9">
    <source>
        <dbReference type="ARBA" id="ARBA00034075"/>
    </source>
</evidence>
<proteinExistence type="predicted"/>
<evidence type="ECO:0000313" key="12">
    <source>
        <dbReference type="Proteomes" id="UP001305779"/>
    </source>
</evidence>
<keyword evidence="8" id="KW-0624">Polysaccharide degradation</keyword>
<evidence type="ECO:0000256" key="10">
    <source>
        <dbReference type="SAM" id="SignalP"/>
    </source>
</evidence>
<dbReference type="EC" id="3.1.1.73" evidence="2"/>
<dbReference type="PANTHER" id="PTHR38050">
    <property type="match status" value="1"/>
</dbReference>
<evidence type="ECO:0000256" key="1">
    <source>
        <dbReference type="ARBA" id="ARBA00004613"/>
    </source>
</evidence>
<evidence type="ECO:0000256" key="5">
    <source>
        <dbReference type="ARBA" id="ARBA00022729"/>
    </source>
</evidence>
<dbReference type="SUPFAM" id="SSF53474">
    <property type="entry name" value="alpha/beta-Hydrolases"/>
    <property type="match status" value="1"/>
</dbReference>
<comment type="catalytic activity">
    <reaction evidence="9">
        <text>feruloyl-polysaccharide + H2O = ferulate + polysaccharide.</text>
        <dbReference type="EC" id="3.1.1.73"/>
    </reaction>
</comment>
<organism evidence="11 12">
    <name type="scientific">Zasmidium cellare</name>
    <name type="common">Wine cellar mold</name>
    <name type="synonym">Racodium cellare</name>
    <dbReference type="NCBI Taxonomy" id="395010"/>
    <lineage>
        <taxon>Eukaryota</taxon>
        <taxon>Fungi</taxon>
        <taxon>Dikarya</taxon>
        <taxon>Ascomycota</taxon>
        <taxon>Pezizomycotina</taxon>
        <taxon>Dothideomycetes</taxon>
        <taxon>Dothideomycetidae</taxon>
        <taxon>Mycosphaerellales</taxon>
        <taxon>Mycosphaerellaceae</taxon>
        <taxon>Zasmidium</taxon>
    </lineage>
</organism>